<sequence length="130" mass="14622">MAPKTNKGKNIAADQGGEGRRRREYVTNSVRRKRIEDRQAGSSSQVAPPPPPPAPVGHESQQELIQQQEAVQEEAAHEEAVHEEGEKQVEVTPDYQDTSLLTTYNEHQAKQIWQGYDRLLSRIGYSSTSR</sequence>
<evidence type="ECO:0000313" key="2">
    <source>
        <dbReference type="EMBL" id="KAK7246448.1"/>
    </source>
</evidence>
<reference evidence="2 3" key="1">
    <citation type="submission" date="2024-01" db="EMBL/GenBank/DDBJ databases">
        <title>The genomes of 5 underutilized Papilionoideae crops provide insights into root nodulation and disease resistanc.</title>
        <authorList>
            <person name="Yuan L."/>
        </authorList>
    </citation>
    <scope>NUCLEOTIDE SEQUENCE [LARGE SCALE GENOMIC DNA]</scope>
    <source>
        <strain evidence="2">ZHUSHIDOU_FW_LH</strain>
        <tissue evidence="2">Leaf</tissue>
    </source>
</reference>
<dbReference type="Proteomes" id="UP001372338">
    <property type="component" value="Unassembled WGS sequence"/>
</dbReference>
<feature type="compositionally biased region" description="Low complexity" evidence="1">
    <location>
        <begin position="58"/>
        <end position="70"/>
    </location>
</feature>
<proteinExistence type="predicted"/>
<name>A0AAN9E4S1_CROPI</name>
<gene>
    <name evidence="2" type="ORF">RIF29_41316</name>
</gene>
<feature type="region of interest" description="Disordered" evidence="1">
    <location>
        <begin position="1"/>
        <end position="93"/>
    </location>
</feature>
<feature type="compositionally biased region" description="Basic and acidic residues" evidence="1">
    <location>
        <begin position="74"/>
        <end position="89"/>
    </location>
</feature>
<accession>A0AAN9E4S1</accession>
<dbReference type="AlphaFoldDB" id="A0AAN9E4S1"/>
<dbReference type="EMBL" id="JAYWIO010000008">
    <property type="protein sequence ID" value="KAK7246448.1"/>
    <property type="molecule type" value="Genomic_DNA"/>
</dbReference>
<comment type="caution">
    <text evidence="2">The sequence shown here is derived from an EMBL/GenBank/DDBJ whole genome shotgun (WGS) entry which is preliminary data.</text>
</comment>
<evidence type="ECO:0000256" key="1">
    <source>
        <dbReference type="SAM" id="MobiDB-lite"/>
    </source>
</evidence>
<keyword evidence="3" id="KW-1185">Reference proteome</keyword>
<evidence type="ECO:0000313" key="3">
    <source>
        <dbReference type="Proteomes" id="UP001372338"/>
    </source>
</evidence>
<protein>
    <submittedName>
        <fullName evidence="2">Uncharacterized protein</fullName>
    </submittedName>
</protein>
<organism evidence="2 3">
    <name type="scientific">Crotalaria pallida</name>
    <name type="common">Smooth rattlebox</name>
    <name type="synonym">Crotalaria striata</name>
    <dbReference type="NCBI Taxonomy" id="3830"/>
    <lineage>
        <taxon>Eukaryota</taxon>
        <taxon>Viridiplantae</taxon>
        <taxon>Streptophyta</taxon>
        <taxon>Embryophyta</taxon>
        <taxon>Tracheophyta</taxon>
        <taxon>Spermatophyta</taxon>
        <taxon>Magnoliopsida</taxon>
        <taxon>eudicotyledons</taxon>
        <taxon>Gunneridae</taxon>
        <taxon>Pentapetalae</taxon>
        <taxon>rosids</taxon>
        <taxon>fabids</taxon>
        <taxon>Fabales</taxon>
        <taxon>Fabaceae</taxon>
        <taxon>Papilionoideae</taxon>
        <taxon>50 kb inversion clade</taxon>
        <taxon>genistoids sensu lato</taxon>
        <taxon>core genistoids</taxon>
        <taxon>Crotalarieae</taxon>
        <taxon>Crotalaria</taxon>
    </lineage>
</organism>